<evidence type="ECO:0000313" key="2">
    <source>
        <dbReference type="EMBL" id="QDU39876.1"/>
    </source>
</evidence>
<dbReference type="AlphaFoldDB" id="A0A517ZBL0"/>
<evidence type="ECO:0008006" key="4">
    <source>
        <dbReference type="Google" id="ProtNLM"/>
    </source>
</evidence>
<accession>A0A517ZBL0</accession>
<feature type="transmembrane region" description="Helical" evidence="1">
    <location>
        <begin position="230"/>
        <end position="248"/>
    </location>
</feature>
<feature type="transmembrane region" description="Helical" evidence="1">
    <location>
        <begin position="200"/>
        <end position="218"/>
    </location>
</feature>
<dbReference type="KEGG" id="mri:Mal4_42290"/>
<evidence type="ECO:0000313" key="3">
    <source>
        <dbReference type="Proteomes" id="UP000320496"/>
    </source>
</evidence>
<name>A0A517ZBL0_9PLAN</name>
<keyword evidence="1" id="KW-0812">Transmembrane</keyword>
<protein>
    <recommendedName>
        <fullName evidence="4">DMSO reductase anchor subunit (DmsC)</fullName>
    </recommendedName>
</protein>
<gene>
    <name evidence="2" type="ORF">Mal4_42290</name>
</gene>
<sequence>MIAQITLRLVAGMSLTWCLMPRRDVTSGYFRIQMLAVLGLSTLAALTIPAGDTEAATLLGSGWLQGLSIAAAVTSFVGSVLWTLERRQAGTVMAFVVALLAAGSVIGFLPHRYAEPSAESTHASMSALSSAWVIGGSVSTMLLGHWYLTATSMSTEPLKRLNTILGLAVIVRGGMALYGLSLIPAADLGPVEWTWLTVRWLGGLIGLLVLTVLTARILQYRNTQSATGVLFAAVILAFMGEATGLLLARELHVPL</sequence>
<dbReference type="Proteomes" id="UP000320496">
    <property type="component" value="Chromosome"/>
</dbReference>
<keyword evidence="1" id="KW-0472">Membrane</keyword>
<proteinExistence type="predicted"/>
<organism evidence="2 3">
    <name type="scientific">Maioricimonas rarisocia</name>
    <dbReference type="NCBI Taxonomy" id="2528026"/>
    <lineage>
        <taxon>Bacteria</taxon>
        <taxon>Pseudomonadati</taxon>
        <taxon>Planctomycetota</taxon>
        <taxon>Planctomycetia</taxon>
        <taxon>Planctomycetales</taxon>
        <taxon>Planctomycetaceae</taxon>
        <taxon>Maioricimonas</taxon>
    </lineage>
</organism>
<dbReference type="RefSeq" id="WP_145371015.1">
    <property type="nucleotide sequence ID" value="NZ_CP036275.1"/>
</dbReference>
<feature type="transmembrane region" description="Helical" evidence="1">
    <location>
        <begin position="63"/>
        <end position="84"/>
    </location>
</feature>
<feature type="transmembrane region" description="Helical" evidence="1">
    <location>
        <begin position="161"/>
        <end position="180"/>
    </location>
</feature>
<feature type="transmembrane region" description="Helical" evidence="1">
    <location>
        <begin position="91"/>
        <end position="109"/>
    </location>
</feature>
<dbReference type="OrthoDB" id="280822at2"/>
<dbReference type="EMBL" id="CP036275">
    <property type="protein sequence ID" value="QDU39876.1"/>
    <property type="molecule type" value="Genomic_DNA"/>
</dbReference>
<feature type="transmembrane region" description="Helical" evidence="1">
    <location>
        <begin position="29"/>
        <end position="51"/>
    </location>
</feature>
<evidence type="ECO:0000256" key="1">
    <source>
        <dbReference type="SAM" id="Phobius"/>
    </source>
</evidence>
<reference evidence="2 3" key="1">
    <citation type="submission" date="2019-02" db="EMBL/GenBank/DDBJ databases">
        <title>Deep-cultivation of Planctomycetes and their phenomic and genomic characterization uncovers novel biology.</title>
        <authorList>
            <person name="Wiegand S."/>
            <person name="Jogler M."/>
            <person name="Boedeker C."/>
            <person name="Pinto D."/>
            <person name="Vollmers J."/>
            <person name="Rivas-Marin E."/>
            <person name="Kohn T."/>
            <person name="Peeters S.H."/>
            <person name="Heuer A."/>
            <person name="Rast P."/>
            <person name="Oberbeckmann S."/>
            <person name="Bunk B."/>
            <person name="Jeske O."/>
            <person name="Meyerdierks A."/>
            <person name="Storesund J.E."/>
            <person name="Kallscheuer N."/>
            <person name="Luecker S."/>
            <person name="Lage O.M."/>
            <person name="Pohl T."/>
            <person name="Merkel B.J."/>
            <person name="Hornburger P."/>
            <person name="Mueller R.-W."/>
            <person name="Bruemmer F."/>
            <person name="Labrenz M."/>
            <person name="Spormann A.M."/>
            <person name="Op den Camp H."/>
            <person name="Overmann J."/>
            <person name="Amann R."/>
            <person name="Jetten M.S.M."/>
            <person name="Mascher T."/>
            <person name="Medema M.H."/>
            <person name="Devos D.P."/>
            <person name="Kaster A.-K."/>
            <person name="Ovreas L."/>
            <person name="Rohde M."/>
            <person name="Galperin M.Y."/>
            <person name="Jogler C."/>
        </authorList>
    </citation>
    <scope>NUCLEOTIDE SEQUENCE [LARGE SCALE GENOMIC DNA]</scope>
    <source>
        <strain evidence="2 3">Mal4</strain>
    </source>
</reference>
<feature type="transmembrane region" description="Helical" evidence="1">
    <location>
        <begin position="129"/>
        <end position="149"/>
    </location>
</feature>
<keyword evidence="1" id="KW-1133">Transmembrane helix</keyword>
<keyword evidence="3" id="KW-1185">Reference proteome</keyword>